<dbReference type="GO" id="GO:0015159">
    <property type="term" value="F:polysaccharide transmembrane transporter activity"/>
    <property type="evidence" value="ECO:0007669"/>
    <property type="project" value="InterPro"/>
</dbReference>
<reference evidence="18 19" key="1">
    <citation type="submission" date="2017-05" db="EMBL/GenBank/DDBJ databases">
        <title>Thiocyanate degradation by Thiohalobacter thiocyanaticus FOKN1.</title>
        <authorList>
            <person name="Oshiki M."/>
            <person name="Fukushima T."/>
            <person name="Kawano S."/>
            <person name="Nakagawa J."/>
        </authorList>
    </citation>
    <scope>NUCLEOTIDE SEQUENCE [LARGE SCALE GENOMIC DNA]</scope>
    <source>
        <strain evidence="18 19">FOKN1</strain>
    </source>
</reference>
<keyword evidence="12" id="KW-0564">Palmitate</keyword>
<dbReference type="PANTHER" id="PTHR33619:SF3">
    <property type="entry name" value="POLYSACCHARIDE EXPORT PROTEIN GFCE-RELATED"/>
    <property type="match status" value="1"/>
</dbReference>
<evidence type="ECO:0000256" key="3">
    <source>
        <dbReference type="ARBA" id="ARBA00022448"/>
    </source>
</evidence>
<evidence type="ECO:0000256" key="7">
    <source>
        <dbReference type="ARBA" id="ARBA00022729"/>
    </source>
</evidence>
<keyword evidence="19" id="KW-1185">Reference proteome</keyword>
<dbReference type="InterPro" id="IPR049712">
    <property type="entry name" value="Poly_export"/>
</dbReference>
<evidence type="ECO:0000259" key="16">
    <source>
        <dbReference type="Pfam" id="PF02563"/>
    </source>
</evidence>
<feature type="chain" id="PRO_5012961424" evidence="15">
    <location>
        <begin position="22"/>
        <end position="186"/>
    </location>
</feature>
<dbReference type="GO" id="GO:0006811">
    <property type="term" value="P:monoatomic ion transport"/>
    <property type="evidence" value="ECO:0007669"/>
    <property type="project" value="UniProtKB-KW"/>
</dbReference>
<comment type="subcellular location">
    <subcellularLocation>
        <location evidence="1">Cell outer membrane</location>
        <topology evidence="1">Multi-pass membrane protein</topology>
    </subcellularLocation>
</comment>
<dbReference type="AlphaFoldDB" id="A0A1Z4VNJ1"/>
<dbReference type="Gene3D" id="3.10.560.10">
    <property type="entry name" value="Outer membrane lipoprotein wza domain like"/>
    <property type="match status" value="1"/>
</dbReference>
<evidence type="ECO:0000256" key="9">
    <source>
        <dbReference type="ARBA" id="ARBA00023065"/>
    </source>
</evidence>
<protein>
    <submittedName>
        <fullName evidence="18">Uncharacterized protein</fullName>
    </submittedName>
</protein>
<evidence type="ECO:0000256" key="2">
    <source>
        <dbReference type="ARBA" id="ARBA00009450"/>
    </source>
</evidence>
<dbReference type="Proteomes" id="UP000218765">
    <property type="component" value="Chromosome"/>
</dbReference>
<proteinExistence type="inferred from homology"/>
<evidence type="ECO:0000256" key="5">
    <source>
        <dbReference type="ARBA" id="ARBA00022597"/>
    </source>
</evidence>
<keyword evidence="3" id="KW-0813">Transport</keyword>
<gene>
    <name evidence="18" type="ORF">FOKN1_0787</name>
</gene>
<dbReference type="OrthoDB" id="9808421at2"/>
<keyword evidence="4" id="KW-1134">Transmembrane beta strand</keyword>
<evidence type="ECO:0000256" key="13">
    <source>
        <dbReference type="ARBA" id="ARBA00023237"/>
    </source>
</evidence>
<evidence type="ECO:0000313" key="18">
    <source>
        <dbReference type="EMBL" id="BAZ93189.1"/>
    </source>
</evidence>
<evidence type="ECO:0000313" key="19">
    <source>
        <dbReference type="Proteomes" id="UP000218765"/>
    </source>
</evidence>
<dbReference type="Pfam" id="PF02563">
    <property type="entry name" value="Poly_export"/>
    <property type="match status" value="1"/>
</dbReference>
<feature type="signal peptide" evidence="15">
    <location>
        <begin position="1"/>
        <end position="21"/>
    </location>
</feature>
<keyword evidence="6" id="KW-0812">Transmembrane</keyword>
<evidence type="ECO:0000256" key="12">
    <source>
        <dbReference type="ARBA" id="ARBA00023139"/>
    </source>
</evidence>
<sequence length="186" mass="20432">MRTFQILIALLLLSTSLHASASELPEQAYQIQPGDILNISVWKEEGLQRELVVRPDGMISFPLVGEIKAANTPVNTLRETIESRLEKYIPDPVVSVDISQLQGNIVYVIGKVNRPGVFPATRNVDVVQALSMAGGMGTYAAANKIRILRREAGELRSIPFEYGDIEKGQNLEQNIILQPGDVVVVP</sequence>
<evidence type="ECO:0000256" key="6">
    <source>
        <dbReference type="ARBA" id="ARBA00022692"/>
    </source>
</evidence>
<organism evidence="18 19">
    <name type="scientific">Thiohalobacter thiocyanaticus</name>
    <dbReference type="NCBI Taxonomy" id="585455"/>
    <lineage>
        <taxon>Bacteria</taxon>
        <taxon>Pseudomonadati</taxon>
        <taxon>Pseudomonadota</taxon>
        <taxon>Gammaproteobacteria</taxon>
        <taxon>Thiohalobacterales</taxon>
        <taxon>Thiohalobacteraceae</taxon>
        <taxon>Thiohalobacter</taxon>
    </lineage>
</organism>
<dbReference type="PANTHER" id="PTHR33619">
    <property type="entry name" value="POLYSACCHARIDE EXPORT PROTEIN GFCE-RELATED"/>
    <property type="match status" value="1"/>
</dbReference>
<dbReference type="KEGG" id="ttc:FOKN1_0787"/>
<keyword evidence="8" id="KW-0625">Polysaccharide transport</keyword>
<evidence type="ECO:0000256" key="15">
    <source>
        <dbReference type="SAM" id="SignalP"/>
    </source>
</evidence>
<evidence type="ECO:0000256" key="11">
    <source>
        <dbReference type="ARBA" id="ARBA00023136"/>
    </source>
</evidence>
<dbReference type="RefSeq" id="WP_096364932.1">
    <property type="nucleotide sequence ID" value="NZ_AP018052.1"/>
</dbReference>
<keyword evidence="10" id="KW-0626">Porin</keyword>
<dbReference type="GO" id="GO:0015288">
    <property type="term" value="F:porin activity"/>
    <property type="evidence" value="ECO:0007669"/>
    <property type="project" value="UniProtKB-KW"/>
</dbReference>
<evidence type="ECO:0000256" key="10">
    <source>
        <dbReference type="ARBA" id="ARBA00023114"/>
    </source>
</evidence>
<keyword evidence="11" id="KW-0472">Membrane</keyword>
<evidence type="ECO:0000256" key="14">
    <source>
        <dbReference type="ARBA" id="ARBA00023288"/>
    </source>
</evidence>
<accession>A0A1Z4VNJ1</accession>
<comment type="similarity">
    <text evidence="2">Belongs to the BexD/CtrA/VexA family.</text>
</comment>
<keyword evidence="13" id="KW-0998">Cell outer membrane</keyword>
<dbReference type="InterPro" id="IPR054765">
    <property type="entry name" value="SLBB_dom"/>
</dbReference>
<dbReference type="EMBL" id="AP018052">
    <property type="protein sequence ID" value="BAZ93189.1"/>
    <property type="molecule type" value="Genomic_DNA"/>
</dbReference>
<keyword evidence="5" id="KW-0762">Sugar transport</keyword>
<dbReference type="GO" id="GO:0009279">
    <property type="term" value="C:cell outer membrane"/>
    <property type="evidence" value="ECO:0007669"/>
    <property type="project" value="UniProtKB-SubCell"/>
</dbReference>
<dbReference type="InterPro" id="IPR003715">
    <property type="entry name" value="Poly_export_N"/>
</dbReference>
<evidence type="ECO:0000256" key="4">
    <source>
        <dbReference type="ARBA" id="ARBA00022452"/>
    </source>
</evidence>
<evidence type="ECO:0000256" key="8">
    <source>
        <dbReference type="ARBA" id="ARBA00023047"/>
    </source>
</evidence>
<keyword evidence="7 15" id="KW-0732">Signal</keyword>
<feature type="domain" description="SLBB" evidence="17">
    <location>
        <begin position="106"/>
        <end position="185"/>
    </location>
</feature>
<dbReference type="GO" id="GO:0046930">
    <property type="term" value="C:pore complex"/>
    <property type="evidence" value="ECO:0007669"/>
    <property type="project" value="UniProtKB-KW"/>
</dbReference>
<name>A0A1Z4VNJ1_9GAMM</name>
<evidence type="ECO:0000259" key="17">
    <source>
        <dbReference type="Pfam" id="PF22461"/>
    </source>
</evidence>
<feature type="domain" description="Polysaccharide export protein N-terminal" evidence="16">
    <location>
        <begin position="26"/>
        <end position="98"/>
    </location>
</feature>
<keyword evidence="9" id="KW-0406">Ion transport</keyword>
<evidence type="ECO:0000256" key="1">
    <source>
        <dbReference type="ARBA" id="ARBA00004571"/>
    </source>
</evidence>
<dbReference type="Pfam" id="PF22461">
    <property type="entry name" value="SLBB_2"/>
    <property type="match status" value="1"/>
</dbReference>
<keyword evidence="14" id="KW-0449">Lipoprotein</keyword>